<name>A0A1M5JZQ9_9ACTN</name>
<dbReference type="InterPro" id="IPR021315">
    <property type="entry name" value="Gap/Sap"/>
</dbReference>
<accession>A0A1M5JZQ9</accession>
<dbReference type="OrthoDB" id="7062264at2"/>
<dbReference type="AlphaFoldDB" id="A0A1M5JZQ9"/>
<evidence type="ECO:0000313" key="3">
    <source>
        <dbReference type="Proteomes" id="UP000184471"/>
    </source>
</evidence>
<feature type="transmembrane region" description="Helical" evidence="1">
    <location>
        <begin position="77"/>
        <end position="96"/>
    </location>
</feature>
<gene>
    <name evidence="2" type="ORF">SAMN05444351_2710</name>
</gene>
<keyword evidence="3" id="KW-1185">Reference proteome</keyword>
<keyword evidence="1" id="KW-1133">Transmembrane helix</keyword>
<dbReference type="Pfam" id="PF11139">
    <property type="entry name" value="SfLAP"/>
    <property type="match status" value="1"/>
</dbReference>
<keyword evidence="1" id="KW-0812">Transmembrane</keyword>
<evidence type="ECO:0000313" key="2">
    <source>
        <dbReference type="EMBL" id="SHG46067.1"/>
    </source>
</evidence>
<dbReference type="EMBL" id="FQVX01000002">
    <property type="protein sequence ID" value="SHG46067.1"/>
    <property type="molecule type" value="Genomic_DNA"/>
</dbReference>
<protein>
    <submittedName>
        <fullName evidence="2">Sap, sulfolipid-1-addressing protein</fullName>
    </submittedName>
</protein>
<sequence>MDLELLALVPLALVDSTSVGTLLLPIWFLLAPGRVRARRLLVFLGTIAGFYLLVGLALLAGAEALRDRAAGLGDSSALTVVQLLLGVTLFASSFAMGRRREGSRRSGRVLRWRDRAVGGGEGGGEGGTGVLVGLALGAGLLELATMLPYLAAIGLLGGSGLSPVLQGGVLAGYCLVMVLPALLLLALRLLAARQVEPLLARVGSWLERTGAETTAWVVGIAGFLLARDALGRLPALTGWLDGLGTGV</sequence>
<feature type="transmembrane region" description="Helical" evidence="1">
    <location>
        <begin position="130"/>
        <end position="150"/>
    </location>
</feature>
<feature type="transmembrane region" description="Helical" evidence="1">
    <location>
        <begin position="40"/>
        <end position="65"/>
    </location>
</feature>
<organism evidence="2 3">
    <name type="scientific">Geodermatophilus nigrescens</name>
    <dbReference type="NCBI Taxonomy" id="1070870"/>
    <lineage>
        <taxon>Bacteria</taxon>
        <taxon>Bacillati</taxon>
        <taxon>Actinomycetota</taxon>
        <taxon>Actinomycetes</taxon>
        <taxon>Geodermatophilales</taxon>
        <taxon>Geodermatophilaceae</taxon>
        <taxon>Geodermatophilus</taxon>
    </lineage>
</organism>
<feature type="transmembrane region" description="Helical" evidence="1">
    <location>
        <begin position="6"/>
        <end position="28"/>
    </location>
</feature>
<dbReference type="Proteomes" id="UP000184471">
    <property type="component" value="Unassembled WGS sequence"/>
</dbReference>
<evidence type="ECO:0000256" key="1">
    <source>
        <dbReference type="SAM" id="Phobius"/>
    </source>
</evidence>
<dbReference type="STRING" id="1070870.SAMN05444351_2710"/>
<keyword evidence="1" id="KW-0472">Membrane</keyword>
<reference evidence="2 3" key="1">
    <citation type="submission" date="2016-11" db="EMBL/GenBank/DDBJ databases">
        <authorList>
            <person name="Jaros S."/>
            <person name="Januszkiewicz K."/>
            <person name="Wedrychowicz H."/>
        </authorList>
    </citation>
    <scope>NUCLEOTIDE SEQUENCE [LARGE SCALE GENOMIC DNA]</scope>
    <source>
        <strain evidence="2 3">DSM 45408</strain>
    </source>
</reference>
<proteinExistence type="predicted"/>
<dbReference type="RefSeq" id="WP_073420564.1">
    <property type="nucleotide sequence ID" value="NZ_FQVX01000002.1"/>
</dbReference>
<feature type="transmembrane region" description="Helical" evidence="1">
    <location>
        <begin position="170"/>
        <end position="191"/>
    </location>
</feature>